<evidence type="ECO:0000256" key="2">
    <source>
        <dbReference type="SAM" id="SignalP"/>
    </source>
</evidence>
<comment type="caution">
    <text evidence="3">The sequence shown here is derived from an EMBL/GenBank/DDBJ whole genome shotgun (WGS) entry which is preliminary data.</text>
</comment>
<keyword evidence="2" id="KW-0732">Signal</keyword>
<evidence type="ECO:0008006" key="5">
    <source>
        <dbReference type="Google" id="ProtNLM"/>
    </source>
</evidence>
<feature type="compositionally biased region" description="Pro residues" evidence="1">
    <location>
        <begin position="100"/>
        <end position="112"/>
    </location>
</feature>
<dbReference type="InParanoid" id="A0A2P5FPG0"/>
<evidence type="ECO:0000256" key="1">
    <source>
        <dbReference type="SAM" id="MobiDB-lite"/>
    </source>
</evidence>
<organism evidence="3 4">
    <name type="scientific">Trema orientale</name>
    <name type="common">Charcoal tree</name>
    <name type="synonym">Celtis orientalis</name>
    <dbReference type="NCBI Taxonomy" id="63057"/>
    <lineage>
        <taxon>Eukaryota</taxon>
        <taxon>Viridiplantae</taxon>
        <taxon>Streptophyta</taxon>
        <taxon>Embryophyta</taxon>
        <taxon>Tracheophyta</taxon>
        <taxon>Spermatophyta</taxon>
        <taxon>Magnoliopsida</taxon>
        <taxon>eudicotyledons</taxon>
        <taxon>Gunneridae</taxon>
        <taxon>Pentapetalae</taxon>
        <taxon>rosids</taxon>
        <taxon>fabids</taxon>
        <taxon>Rosales</taxon>
        <taxon>Cannabaceae</taxon>
        <taxon>Trema</taxon>
    </lineage>
</organism>
<dbReference type="AlphaFoldDB" id="A0A2P5FPG0"/>
<feature type="region of interest" description="Disordered" evidence="1">
    <location>
        <begin position="72"/>
        <end position="112"/>
    </location>
</feature>
<dbReference type="Proteomes" id="UP000237000">
    <property type="component" value="Unassembled WGS sequence"/>
</dbReference>
<feature type="chain" id="PRO_5015149544" description="Transmembrane protein" evidence="2">
    <location>
        <begin position="34"/>
        <end position="112"/>
    </location>
</feature>
<evidence type="ECO:0000313" key="3">
    <source>
        <dbReference type="EMBL" id="PON99656.1"/>
    </source>
</evidence>
<dbReference type="EMBL" id="JXTC01000017">
    <property type="protein sequence ID" value="PON99656.1"/>
    <property type="molecule type" value="Genomic_DNA"/>
</dbReference>
<accession>A0A2P5FPG0</accession>
<keyword evidence="4" id="KW-1185">Reference proteome</keyword>
<name>A0A2P5FPG0_TREOI</name>
<protein>
    <recommendedName>
        <fullName evidence="5">Transmembrane protein</fullName>
    </recommendedName>
</protein>
<reference evidence="4" key="1">
    <citation type="submission" date="2016-06" db="EMBL/GenBank/DDBJ databases">
        <title>Parallel loss of symbiosis genes in relatives of nitrogen-fixing non-legume Parasponia.</title>
        <authorList>
            <person name="Van Velzen R."/>
            <person name="Holmer R."/>
            <person name="Bu F."/>
            <person name="Rutten L."/>
            <person name="Van Zeijl A."/>
            <person name="Liu W."/>
            <person name="Santuari L."/>
            <person name="Cao Q."/>
            <person name="Sharma T."/>
            <person name="Shen D."/>
            <person name="Roswanjaya Y."/>
            <person name="Wardhani T."/>
            <person name="Kalhor M.S."/>
            <person name="Jansen J."/>
            <person name="Van den Hoogen J."/>
            <person name="Gungor B."/>
            <person name="Hartog M."/>
            <person name="Hontelez J."/>
            <person name="Verver J."/>
            <person name="Yang W.-C."/>
            <person name="Schijlen E."/>
            <person name="Repin R."/>
            <person name="Schilthuizen M."/>
            <person name="Schranz E."/>
            <person name="Heidstra R."/>
            <person name="Miyata K."/>
            <person name="Fedorova E."/>
            <person name="Kohlen W."/>
            <person name="Bisseling T."/>
            <person name="Smit S."/>
            <person name="Geurts R."/>
        </authorList>
    </citation>
    <scope>NUCLEOTIDE SEQUENCE [LARGE SCALE GENOMIC DNA]</scope>
    <source>
        <strain evidence="4">cv. RG33-2</strain>
    </source>
</reference>
<proteinExistence type="predicted"/>
<gene>
    <name evidence="3" type="ORF">TorRG33x02_044210</name>
</gene>
<evidence type="ECO:0000313" key="4">
    <source>
        <dbReference type="Proteomes" id="UP000237000"/>
    </source>
</evidence>
<sequence>MTGSKASSAMITATMIVTMLLMSSVFTIPVVDAAVMTTDPNHWHIILMSKQSSDECKIPLKIRRVLISKQSNDDESELYPRGRYWNPPRGRWTRPHFPKRPAPASPPPLAAP</sequence>
<feature type="signal peptide" evidence="2">
    <location>
        <begin position="1"/>
        <end position="33"/>
    </location>
</feature>